<comment type="catalytic activity">
    <reaction evidence="9">
        <text>2'-deoxyribonucleotide-(2'-deoxyribose 5'-phosphate)-2'-deoxyribonucleotide-DNA = a 3'-end 2'-deoxyribonucleotide-(2,3-dehydro-2,3-deoxyribose 5'-phosphate)-DNA + a 5'-end 5'-phospho-2'-deoxyribonucleoside-DNA + H(+)</text>
        <dbReference type="Rhea" id="RHEA:66592"/>
        <dbReference type="Rhea" id="RHEA-COMP:13180"/>
        <dbReference type="Rhea" id="RHEA-COMP:16897"/>
        <dbReference type="Rhea" id="RHEA-COMP:17067"/>
        <dbReference type="ChEBI" id="CHEBI:15378"/>
        <dbReference type="ChEBI" id="CHEBI:136412"/>
        <dbReference type="ChEBI" id="CHEBI:157695"/>
        <dbReference type="ChEBI" id="CHEBI:167181"/>
        <dbReference type="EC" id="4.2.99.18"/>
    </reaction>
</comment>
<keyword evidence="3" id="KW-0227">DNA damage</keyword>
<dbReference type="Gene3D" id="3.30.310.260">
    <property type="match status" value="1"/>
</dbReference>
<dbReference type="InterPro" id="IPR052054">
    <property type="entry name" value="Oxidative_DNA_repair_enzyme"/>
</dbReference>
<evidence type="ECO:0000259" key="10">
    <source>
        <dbReference type="SMART" id="SM00478"/>
    </source>
</evidence>
<dbReference type="RefSeq" id="WP_039228510.1">
    <property type="nucleotide sequence ID" value="NZ_JENX01000039.1"/>
</dbReference>
<name>A0ABR4THH2_CLOHA</name>
<evidence type="ECO:0000256" key="1">
    <source>
        <dbReference type="ARBA" id="ARBA00010679"/>
    </source>
</evidence>
<dbReference type="SUPFAM" id="SSF55945">
    <property type="entry name" value="TATA-box binding protein-like"/>
    <property type="match status" value="1"/>
</dbReference>
<dbReference type="Pfam" id="PF00730">
    <property type="entry name" value="HhH-GPD"/>
    <property type="match status" value="1"/>
</dbReference>
<sequence>MDFNYVEAIENGIIIKDVINFELPHIFDCGQCFRWNRQENGNYIGVALGKVLEIEKKENDVIIYNATEEEFEKMWCDYFDLYRDYSNIKEILSKDELLKKSVEFGNGIRILKQEPFEIVVSFIISANNRIPMIKRAIEKISKKWGKKVQYKEKDYYTFPSAEILKDCTQEELEECGVGFRAKYIKNTIEDIIYNGLNLDYIKSLGDDECHKELQKISGVGPKVADCIMLFSMEKYSAFPVDVWVKRAMQHFYLAPDVSLKKIRDFGRNQFNPFSGFAQQYLFYYARENNIRL</sequence>
<keyword evidence="7" id="KW-0511">Multifunctional enzyme</keyword>
<dbReference type="InterPro" id="IPR023170">
    <property type="entry name" value="HhH_base_excis_C"/>
</dbReference>
<dbReference type="Gene3D" id="1.10.340.30">
    <property type="entry name" value="Hypothetical protein, domain 2"/>
    <property type="match status" value="1"/>
</dbReference>
<evidence type="ECO:0000256" key="8">
    <source>
        <dbReference type="ARBA" id="ARBA00023295"/>
    </source>
</evidence>
<dbReference type="InterPro" id="IPR011257">
    <property type="entry name" value="DNA_glycosylase"/>
</dbReference>
<dbReference type="Gene3D" id="1.10.1670.10">
    <property type="entry name" value="Helix-hairpin-Helix base-excision DNA repair enzymes (C-terminal)"/>
    <property type="match status" value="1"/>
</dbReference>
<evidence type="ECO:0000313" key="11">
    <source>
        <dbReference type="EMBL" id="KEI17750.1"/>
    </source>
</evidence>
<dbReference type="CDD" id="cd00056">
    <property type="entry name" value="ENDO3c"/>
    <property type="match status" value="1"/>
</dbReference>
<evidence type="ECO:0000256" key="6">
    <source>
        <dbReference type="ARBA" id="ARBA00023239"/>
    </source>
</evidence>
<dbReference type="EMBL" id="JENX01000039">
    <property type="protein sequence ID" value="KEI17750.1"/>
    <property type="molecule type" value="Genomic_DNA"/>
</dbReference>
<dbReference type="Proteomes" id="UP000027937">
    <property type="component" value="Unassembled WGS sequence"/>
</dbReference>
<evidence type="ECO:0000256" key="2">
    <source>
        <dbReference type="ARBA" id="ARBA00012720"/>
    </source>
</evidence>
<feature type="domain" description="HhH-GPD" evidence="10">
    <location>
        <begin position="124"/>
        <end position="286"/>
    </location>
</feature>
<evidence type="ECO:0000256" key="7">
    <source>
        <dbReference type="ARBA" id="ARBA00023268"/>
    </source>
</evidence>
<keyword evidence="12" id="KW-1185">Reference proteome</keyword>
<keyword evidence="5" id="KW-0234">DNA repair</keyword>
<dbReference type="SUPFAM" id="SSF48150">
    <property type="entry name" value="DNA-glycosylase"/>
    <property type="match status" value="1"/>
</dbReference>
<keyword evidence="8" id="KW-0326">Glycosidase</keyword>
<protein>
    <recommendedName>
        <fullName evidence="2">DNA-(apurinic or apyrimidinic site) lyase</fullName>
        <ecNumber evidence="2">4.2.99.18</ecNumber>
    </recommendedName>
</protein>
<evidence type="ECO:0000256" key="3">
    <source>
        <dbReference type="ARBA" id="ARBA00022763"/>
    </source>
</evidence>
<comment type="caution">
    <text evidence="11">The sequence shown here is derived from an EMBL/GenBank/DDBJ whole genome shotgun (WGS) entry which is preliminary data.</text>
</comment>
<dbReference type="PANTHER" id="PTHR10242:SF2">
    <property type="entry name" value="N-GLYCOSYLASE_DNA LYASE"/>
    <property type="match status" value="1"/>
</dbReference>
<dbReference type="EC" id="4.2.99.18" evidence="2"/>
<dbReference type="SMART" id="SM00478">
    <property type="entry name" value="ENDO3c"/>
    <property type="match status" value="1"/>
</dbReference>
<evidence type="ECO:0000256" key="5">
    <source>
        <dbReference type="ARBA" id="ARBA00023204"/>
    </source>
</evidence>
<proteinExistence type="inferred from homology"/>
<reference evidence="11 12" key="1">
    <citation type="submission" date="2014-02" db="EMBL/GenBank/DDBJ databases">
        <title>Plasmidome dynamics in the species complex Clostridium novyi sensu lato converts strains of independent lineages into distinctly different pathogens.</title>
        <authorList>
            <person name="Skarin H."/>
            <person name="Segerman B."/>
        </authorList>
    </citation>
    <scope>NUCLEOTIDE SEQUENCE [LARGE SCALE GENOMIC DNA]</scope>
    <source>
        <strain evidence="11 12">NCTC 9693</strain>
    </source>
</reference>
<gene>
    <name evidence="11" type="ORF">Z960_05525</name>
</gene>
<evidence type="ECO:0000256" key="9">
    <source>
        <dbReference type="ARBA" id="ARBA00044632"/>
    </source>
</evidence>
<accession>A0ABR4THH2</accession>
<dbReference type="PANTHER" id="PTHR10242">
    <property type="entry name" value="8-OXOGUANINE DNA GLYCOSYLASE"/>
    <property type="match status" value="1"/>
</dbReference>
<keyword evidence="4" id="KW-0378">Hydrolase</keyword>
<evidence type="ECO:0000313" key="12">
    <source>
        <dbReference type="Proteomes" id="UP000027937"/>
    </source>
</evidence>
<dbReference type="InterPro" id="IPR012904">
    <property type="entry name" value="OGG_N"/>
</dbReference>
<evidence type="ECO:0000256" key="4">
    <source>
        <dbReference type="ARBA" id="ARBA00022801"/>
    </source>
</evidence>
<dbReference type="InterPro" id="IPR003265">
    <property type="entry name" value="HhH-GPD_domain"/>
</dbReference>
<organism evidence="11 12">
    <name type="scientific">Clostridium haemolyticum NCTC 9693</name>
    <dbReference type="NCBI Taxonomy" id="1443114"/>
    <lineage>
        <taxon>Bacteria</taxon>
        <taxon>Bacillati</taxon>
        <taxon>Bacillota</taxon>
        <taxon>Clostridia</taxon>
        <taxon>Eubacteriales</taxon>
        <taxon>Clostridiaceae</taxon>
        <taxon>Clostridium</taxon>
    </lineage>
</organism>
<keyword evidence="6" id="KW-0456">Lyase</keyword>
<comment type="similarity">
    <text evidence="1">Belongs to the type-1 OGG1 family.</text>
</comment>
<dbReference type="Pfam" id="PF07934">
    <property type="entry name" value="OGG_N"/>
    <property type="match status" value="1"/>
</dbReference>